<feature type="domain" description="POTRA" evidence="9">
    <location>
        <begin position="38"/>
        <end position="109"/>
    </location>
</feature>
<dbReference type="PANTHER" id="PTHR37820">
    <property type="entry name" value="CELL DIVISION PROTEIN DIVIB"/>
    <property type="match status" value="1"/>
</dbReference>
<evidence type="ECO:0000259" key="9">
    <source>
        <dbReference type="PROSITE" id="PS51779"/>
    </source>
</evidence>
<dbReference type="EMBL" id="CP023565">
    <property type="protein sequence ID" value="AWZ38317.1"/>
    <property type="molecule type" value="Genomic_DNA"/>
</dbReference>
<evidence type="ECO:0000256" key="5">
    <source>
        <dbReference type="ARBA" id="ARBA00022989"/>
    </source>
</evidence>
<organism evidence="11 13">
    <name type="scientific">Ligilactobacillus murinus</name>
    <dbReference type="NCBI Taxonomy" id="1622"/>
    <lineage>
        <taxon>Bacteria</taxon>
        <taxon>Bacillati</taxon>
        <taxon>Bacillota</taxon>
        <taxon>Bacilli</taxon>
        <taxon>Lactobacillales</taxon>
        <taxon>Lactobacillaceae</taxon>
        <taxon>Ligilactobacillus</taxon>
    </lineage>
</organism>
<comment type="subcellular location">
    <subcellularLocation>
        <location evidence="8">Cell membrane</location>
        <topology evidence="8">Single-pass type II membrane protein</topology>
    </subcellularLocation>
    <subcellularLocation>
        <location evidence="1">Membrane</location>
    </subcellularLocation>
    <text evidence="8">Localizes to the division septum.</text>
</comment>
<dbReference type="InterPro" id="IPR013685">
    <property type="entry name" value="POTRA_FtsQ_type"/>
</dbReference>
<proteinExistence type="inferred from homology"/>
<dbReference type="Proteomes" id="UP000289316">
    <property type="component" value="Unassembled WGS sequence"/>
</dbReference>
<dbReference type="InterPro" id="IPR026580">
    <property type="entry name" value="DivIB"/>
</dbReference>
<keyword evidence="4 8" id="KW-0812">Transmembrane</keyword>
<evidence type="ECO:0000256" key="6">
    <source>
        <dbReference type="ARBA" id="ARBA00023136"/>
    </source>
</evidence>
<dbReference type="GO" id="GO:0032153">
    <property type="term" value="C:cell division site"/>
    <property type="evidence" value="ECO:0007669"/>
    <property type="project" value="UniProtKB-UniRule"/>
</dbReference>
<reference evidence="10 12" key="1">
    <citation type="submission" date="2017-09" db="EMBL/GenBank/DDBJ databases">
        <title>Predominant Lactobacillus spp. isolated from feces of mice subjected to short-term calorie restriction.</title>
        <authorList>
            <person name="Zhang C."/>
            <person name="Zhao L."/>
            <person name="Pan F."/>
        </authorList>
    </citation>
    <scope>NUCLEOTIDE SEQUENCE [LARGE SCALE GENOMIC DNA]</scope>
    <source>
        <strain evidence="10 12">CR147</strain>
    </source>
</reference>
<comment type="function">
    <text evidence="8">Cell division protein that may be involved in stabilizing or promoting the assembly of the division complex.</text>
</comment>
<keyword evidence="6 8" id="KW-0472">Membrane</keyword>
<dbReference type="Pfam" id="PF08478">
    <property type="entry name" value="POTRA_1"/>
    <property type="match status" value="1"/>
</dbReference>
<evidence type="ECO:0000256" key="2">
    <source>
        <dbReference type="ARBA" id="ARBA00022475"/>
    </source>
</evidence>
<keyword evidence="3 8" id="KW-0132">Cell division</keyword>
<dbReference type="KEGG" id="lmur:CPS94_04855"/>
<evidence type="ECO:0000256" key="8">
    <source>
        <dbReference type="HAMAP-Rule" id="MF_00912"/>
    </source>
</evidence>
<keyword evidence="7 8" id="KW-0131">Cell cycle</keyword>
<dbReference type="Gene3D" id="3.40.50.10960">
    <property type="match status" value="1"/>
</dbReference>
<dbReference type="Proteomes" id="UP000250153">
    <property type="component" value="Chromosome"/>
</dbReference>
<dbReference type="HAMAP" id="MF_00912">
    <property type="entry name" value="DivIB"/>
    <property type="match status" value="1"/>
</dbReference>
<comment type="similarity">
    <text evidence="8">Belongs to the FtsQ/DivIB family. DivIB subfamily.</text>
</comment>
<name>A0A4Q2B289_9LACO</name>
<protein>
    <recommendedName>
        <fullName evidence="8">Cell division protein DivIB</fullName>
    </recommendedName>
</protein>
<evidence type="ECO:0000313" key="13">
    <source>
        <dbReference type="Proteomes" id="UP000289316"/>
    </source>
</evidence>
<dbReference type="GO" id="GO:0005886">
    <property type="term" value="C:plasma membrane"/>
    <property type="evidence" value="ECO:0007669"/>
    <property type="project" value="UniProtKB-SubCell"/>
</dbReference>
<evidence type="ECO:0000313" key="10">
    <source>
        <dbReference type="EMBL" id="AWZ38317.1"/>
    </source>
</evidence>
<evidence type="ECO:0000256" key="3">
    <source>
        <dbReference type="ARBA" id="ARBA00022618"/>
    </source>
</evidence>
<evidence type="ECO:0000256" key="7">
    <source>
        <dbReference type="ARBA" id="ARBA00023306"/>
    </source>
</evidence>
<sequence length="236" mass="27053">MIRLTEQRKKALRQQALFPLVFFSIMTLLTLCLILPISRVRSVTVDSNDKQLRVAVIKASGLHYYESLFNVWFNASKIENKIQSKVGLVEQATLRYVDVNNIVIDVKEDPQVGYIYRNNKYYKIGTTGRPLSEGTPIVKGSYPVFYNFKDKAKLKLAVTKMQELPTELKKSVSEIHYDPSKVNPNRIKLYMNDGNEVIADLSTLTKKMKYYPQIATKMEQKGIVDLEVGAFSYPKN</sequence>
<dbReference type="AlphaFoldDB" id="A0A4Q2B289"/>
<dbReference type="PANTHER" id="PTHR37820:SF1">
    <property type="entry name" value="CELL DIVISION PROTEIN FTSQ"/>
    <property type="match status" value="1"/>
</dbReference>
<evidence type="ECO:0000256" key="1">
    <source>
        <dbReference type="ARBA" id="ARBA00004370"/>
    </source>
</evidence>
<evidence type="ECO:0000313" key="11">
    <source>
        <dbReference type="EMBL" id="RXV75621.1"/>
    </source>
</evidence>
<evidence type="ECO:0000313" key="12">
    <source>
        <dbReference type="Proteomes" id="UP000250153"/>
    </source>
</evidence>
<dbReference type="InterPro" id="IPR005548">
    <property type="entry name" value="Cell_div_FtsQ/DivIB_C"/>
</dbReference>
<feature type="transmembrane region" description="Helical" evidence="8">
    <location>
        <begin position="16"/>
        <end position="37"/>
    </location>
</feature>
<dbReference type="EMBL" id="QZFR01000001">
    <property type="protein sequence ID" value="RXV75621.1"/>
    <property type="molecule type" value="Genomic_DNA"/>
</dbReference>
<reference evidence="11 13" key="2">
    <citation type="submission" date="2018-09" db="EMBL/GenBank/DDBJ databases">
        <title>Murine metabolic-syndrome-specific gut microbial biobank.</title>
        <authorList>
            <person name="Liu C."/>
        </authorList>
    </citation>
    <scope>NUCLEOTIDE SEQUENCE [LARGE SCALE GENOMIC DNA]</scope>
    <source>
        <strain evidence="11 13">C-30</strain>
    </source>
</reference>
<dbReference type="PROSITE" id="PS51779">
    <property type="entry name" value="POTRA"/>
    <property type="match status" value="1"/>
</dbReference>
<accession>A0A4Q2B289</accession>
<dbReference type="InterPro" id="IPR050487">
    <property type="entry name" value="FtsQ_DivIB"/>
</dbReference>
<dbReference type="OrthoDB" id="1819027at2"/>
<gene>
    <name evidence="8" type="primary">divIB</name>
    <name evidence="10" type="ORF">CPS94_04855</name>
    <name evidence="11" type="ORF">D6C19_00245</name>
</gene>
<keyword evidence="2 8" id="KW-1003">Cell membrane</keyword>
<evidence type="ECO:0000256" key="4">
    <source>
        <dbReference type="ARBA" id="ARBA00022692"/>
    </source>
</evidence>
<dbReference type="Pfam" id="PF03799">
    <property type="entry name" value="FtsQ_DivIB_C"/>
    <property type="match status" value="1"/>
</dbReference>
<keyword evidence="5 8" id="KW-1133">Transmembrane helix</keyword>
<dbReference type="GO" id="GO:0043093">
    <property type="term" value="P:FtsZ-dependent cytokinesis"/>
    <property type="evidence" value="ECO:0007669"/>
    <property type="project" value="UniProtKB-UniRule"/>
</dbReference>
<dbReference type="InterPro" id="IPR034746">
    <property type="entry name" value="POTRA"/>
</dbReference>